<feature type="compositionally biased region" description="Pro residues" evidence="2">
    <location>
        <begin position="12"/>
        <end position="31"/>
    </location>
</feature>
<dbReference type="AlphaFoldDB" id="A0AAF3EUL2"/>
<feature type="domain" description="Phytanoyl-CoA hydroxylase-interacting protein-like C-terminal" evidence="3">
    <location>
        <begin position="274"/>
        <end position="486"/>
    </location>
</feature>
<keyword evidence="1" id="KW-0175">Coiled coil</keyword>
<feature type="coiled-coil region" evidence="1">
    <location>
        <begin position="558"/>
        <end position="585"/>
    </location>
</feature>
<sequence>MDRRGFWGEGPRPGPGPAFPPGPPNPWGLPPRDPRWDDLGRYPQQGESRGGPMMGGHSWRRGGPPPPPPVMMGRGRARPSPWAPMGPPPPYARGGYGVYGHGGPVSSWRFDREHRSGPDRFQEFRTHDAFRPFLDHQPNDWSVDSTHSSTPSSANAGLSQLDRDLMNRYTHCQPLFTDFSSHQKIDVRFEISARFIEISWTSPHLPVNMKYDYLLSVDGDRNIYNLEFPWHKTKHSVKTTPGAVYKFTLSCKAHDGRILAQTSKEVKAVFSMDELRRLHARAVDLNGNDMHSFRFLYRCKPQSYWNDIYTNCRGMMEPYAKDNNGQPSNAINGAISGLFFSARLFHGELPPSSPFGDRRLRVEAPFLLDTRKHTMYFADFYCNNALHYVTIVICVRDSMTDRFCAPRLIRLNPETNPFVKIQYYPPSRNLPEGGHEYFINKNVWVEVFYTESIDINVRQLDHIQATGMGTSRIGGLPNNKYCELCNLYPLRKPGSGEVNDENDDYFTELTPRESTIMLCNSLHQIKDSIGEDWAEVVGTVCHLVDQTCEQMENDFGVADAEQRSIERLNKTMEEMREQVELCSDIEVQAIADDIQQMVERFKEQRQQFLDLLAGMDATKRSLLPSTTSQPPYQQQQRSIALAHRKHRIPA</sequence>
<dbReference type="Proteomes" id="UP000887575">
    <property type="component" value="Unassembled WGS sequence"/>
</dbReference>
<proteinExistence type="predicted"/>
<name>A0AAF3EUL2_9BILA</name>
<evidence type="ECO:0000256" key="1">
    <source>
        <dbReference type="SAM" id="Coils"/>
    </source>
</evidence>
<evidence type="ECO:0000256" key="2">
    <source>
        <dbReference type="SAM" id="MobiDB-lite"/>
    </source>
</evidence>
<keyword evidence="4" id="KW-1185">Reference proteome</keyword>
<protein>
    <submittedName>
        <fullName evidence="5">Phytanoyl-CoA hydroxylase-interacting protein-like C-terminal domain-containing protein</fullName>
    </submittedName>
</protein>
<organism evidence="4 5">
    <name type="scientific">Mesorhabditis belari</name>
    <dbReference type="NCBI Taxonomy" id="2138241"/>
    <lineage>
        <taxon>Eukaryota</taxon>
        <taxon>Metazoa</taxon>
        <taxon>Ecdysozoa</taxon>
        <taxon>Nematoda</taxon>
        <taxon>Chromadorea</taxon>
        <taxon>Rhabditida</taxon>
        <taxon>Rhabditina</taxon>
        <taxon>Rhabditomorpha</taxon>
        <taxon>Rhabditoidea</taxon>
        <taxon>Rhabditidae</taxon>
        <taxon>Mesorhabditinae</taxon>
        <taxon>Mesorhabditis</taxon>
    </lineage>
</organism>
<evidence type="ECO:0000259" key="3">
    <source>
        <dbReference type="Pfam" id="PF19281"/>
    </source>
</evidence>
<feature type="region of interest" description="Disordered" evidence="2">
    <location>
        <begin position="1"/>
        <end position="86"/>
    </location>
</feature>
<accession>A0AAF3EUL2</accession>
<dbReference type="InterPro" id="IPR045545">
    <property type="entry name" value="PHYIP/PHIPL_C"/>
</dbReference>
<dbReference type="Pfam" id="PF19281">
    <property type="entry name" value="PHYHIP_C"/>
    <property type="match status" value="1"/>
</dbReference>
<dbReference type="PANTHER" id="PTHR15698:SF4">
    <property type="entry name" value="PHYTANOYL-COA HYDROXYLASE-INTERACTING PROTEIN-LIKE C-TERMINAL DOMAIN-CONTAINING PROTEIN"/>
    <property type="match status" value="1"/>
</dbReference>
<dbReference type="InterPro" id="IPR042868">
    <property type="entry name" value="PHYHIP/PHYHIPL"/>
</dbReference>
<feature type="compositionally biased region" description="Low complexity" evidence="2">
    <location>
        <begin position="71"/>
        <end position="80"/>
    </location>
</feature>
<evidence type="ECO:0000313" key="5">
    <source>
        <dbReference type="WBParaSite" id="MBELARI_LOCUS17287"/>
    </source>
</evidence>
<dbReference type="PANTHER" id="PTHR15698">
    <property type="entry name" value="PROTEIN CBG15099"/>
    <property type="match status" value="1"/>
</dbReference>
<evidence type="ECO:0000313" key="4">
    <source>
        <dbReference type="Proteomes" id="UP000887575"/>
    </source>
</evidence>
<dbReference type="WBParaSite" id="MBELARI_LOCUS17287">
    <property type="protein sequence ID" value="MBELARI_LOCUS17287"/>
    <property type="gene ID" value="MBELARI_LOCUS17287"/>
</dbReference>
<reference evidence="5" key="1">
    <citation type="submission" date="2024-02" db="UniProtKB">
        <authorList>
            <consortium name="WormBaseParasite"/>
        </authorList>
    </citation>
    <scope>IDENTIFICATION</scope>
</reference>
<dbReference type="GO" id="GO:0005737">
    <property type="term" value="C:cytoplasm"/>
    <property type="evidence" value="ECO:0007669"/>
    <property type="project" value="TreeGrafter"/>
</dbReference>